<sequence>MEHRRLIFAFNFITVLIFLLILSYSTAVEGSRPLTDRPFYTSLINGFTINQAYSGPSHRGRGH</sequence>
<dbReference type="EMBL" id="DUZY01000005">
    <property type="protein sequence ID" value="DAD41381.1"/>
    <property type="molecule type" value="Genomic_DNA"/>
</dbReference>
<feature type="signal peptide" evidence="1">
    <location>
        <begin position="1"/>
        <end position="27"/>
    </location>
</feature>
<keyword evidence="3" id="KW-1185">Reference proteome</keyword>
<reference evidence="2 3" key="1">
    <citation type="journal article" date="2020" name="Mol. Biol. Evol.">
        <title>Distinct Expression and Methylation Patterns for Genes with Different Fates following a Single Whole-Genome Duplication in Flowering Plants.</title>
        <authorList>
            <person name="Shi T."/>
            <person name="Rahmani R.S."/>
            <person name="Gugger P.F."/>
            <person name="Wang M."/>
            <person name="Li H."/>
            <person name="Zhang Y."/>
            <person name="Li Z."/>
            <person name="Wang Q."/>
            <person name="Van de Peer Y."/>
            <person name="Marchal K."/>
            <person name="Chen J."/>
        </authorList>
    </citation>
    <scope>NUCLEOTIDE SEQUENCE [LARGE SCALE GENOMIC DNA]</scope>
    <source>
        <tissue evidence="2">Leaf</tissue>
    </source>
</reference>
<evidence type="ECO:0000313" key="3">
    <source>
        <dbReference type="Proteomes" id="UP000607653"/>
    </source>
</evidence>
<accession>A0A822ZCH6</accession>
<dbReference type="AlphaFoldDB" id="A0A822ZCH6"/>
<protein>
    <submittedName>
        <fullName evidence="2">Uncharacterized protein</fullName>
    </submittedName>
</protein>
<evidence type="ECO:0000256" key="1">
    <source>
        <dbReference type="SAM" id="SignalP"/>
    </source>
</evidence>
<name>A0A822ZCH6_NELNU</name>
<feature type="chain" id="PRO_5033044927" evidence="1">
    <location>
        <begin position="28"/>
        <end position="63"/>
    </location>
</feature>
<gene>
    <name evidence="2" type="ORF">HUJ06_015704</name>
</gene>
<organism evidence="2 3">
    <name type="scientific">Nelumbo nucifera</name>
    <name type="common">Sacred lotus</name>
    <dbReference type="NCBI Taxonomy" id="4432"/>
    <lineage>
        <taxon>Eukaryota</taxon>
        <taxon>Viridiplantae</taxon>
        <taxon>Streptophyta</taxon>
        <taxon>Embryophyta</taxon>
        <taxon>Tracheophyta</taxon>
        <taxon>Spermatophyta</taxon>
        <taxon>Magnoliopsida</taxon>
        <taxon>Proteales</taxon>
        <taxon>Nelumbonaceae</taxon>
        <taxon>Nelumbo</taxon>
    </lineage>
</organism>
<keyword evidence="1" id="KW-0732">Signal</keyword>
<dbReference type="Proteomes" id="UP000607653">
    <property type="component" value="Unassembled WGS sequence"/>
</dbReference>
<evidence type="ECO:0000313" key="2">
    <source>
        <dbReference type="EMBL" id="DAD41381.1"/>
    </source>
</evidence>
<comment type="caution">
    <text evidence="2">The sequence shown here is derived from an EMBL/GenBank/DDBJ whole genome shotgun (WGS) entry which is preliminary data.</text>
</comment>
<proteinExistence type="predicted"/>